<dbReference type="GO" id="GO:0005774">
    <property type="term" value="C:vacuolar membrane"/>
    <property type="evidence" value="ECO:0007669"/>
    <property type="project" value="TreeGrafter"/>
</dbReference>
<accession>A0AAD9IYE9</accession>
<dbReference type="GO" id="GO:1990130">
    <property type="term" value="C:GATOR1 complex"/>
    <property type="evidence" value="ECO:0007669"/>
    <property type="project" value="TreeGrafter"/>
</dbReference>
<dbReference type="EMBL" id="JAODUP010000903">
    <property type="protein sequence ID" value="KAK2142866.1"/>
    <property type="molecule type" value="Genomic_DNA"/>
</dbReference>
<protein>
    <recommendedName>
        <fullName evidence="4">Nitrogen permease regulator 2-like protein</fullName>
    </recommendedName>
</protein>
<dbReference type="GO" id="GO:0005096">
    <property type="term" value="F:GTPase activator activity"/>
    <property type="evidence" value="ECO:0007669"/>
    <property type="project" value="TreeGrafter"/>
</dbReference>
<dbReference type="GO" id="GO:0034198">
    <property type="term" value="P:cellular response to amino acid starvation"/>
    <property type="evidence" value="ECO:0007669"/>
    <property type="project" value="TreeGrafter"/>
</dbReference>
<evidence type="ECO:0000256" key="1">
    <source>
        <dbReference type="ARBA" id="ARBA00008433"/>
    </source>
</evidence>
<dbReference type="InterPro" id="IPR009348">
    <property type="entry name" value="NPR2-like"/>
</dbReference>
<dbReference type="AlphaFoldDB" id="A0AAD9IYE9"/>
<gene>
    <name evidence="2" type="ORF">LSH36_903g00084</name>
</gene>
<comment type="caution">
    <text evidence="2">The sequence shown here is derived from an EMBL/GenBank/DDBJ whole genome shotgun (WGS) entry which is preliminary data.</text>
</comment>
<sequence>MPLGEISCIFFSEFHPTAGPKIVYQVPENYISKDEFDTVHVYIITKPQLKDRIITIDVLGHKIVGCPVYIENPKYDRNKLIFNLCFVFDCQTNTLRYESVVKKLAGYLTTLENESGFLSSEETKKQLPEILTKILEELNRCGVCLIPIDQSTAIHLKVTGDHLDPGQVHNHDVPIYEPRAKYDISKWDMATQQYSNVYVTTPDINSLLEDKQLQEECLNYISRPGQTANLHHVLTLYCGLTAGTTVKDICARHNPHCYGIDVRKLIQFGLMRGLIRHLQKYPVRVPNDDSVGNLRNFYKWFNGNHCYDEICCLTGLSQQELDDIVENDSNIVICWK</sequence>
<dbReference type="PANTHER" id="PTHR12991">
    <property type="entry name" value="NITROGEN PERMEASE REGULATOR 2/TUMOR SUPPRESSOR CANDIDATE 4"/>
    <property type="match status" value="1"/>
</dbReference>
<evidence type="ECO:0008006" key="4">
    <source>
        <dbReference type="Google" id="ProtNLM"/>
    </source>
</evidence>
<organism evidence="2 3">
    <name type="scientific">Paralvinella palmiformis</name>
    <dbReference type="NCBI Taxonomy" id="53620"/>
    <lineage>
        <taxon>Eukaryota</taxon>
        <taxon>Metazoa</taxon>
        <taxon>Spiralia</taxon>
        <taxon>Lophotrochozoa</taxon>
        <taxon>Annelida</taxon>
        <taxon>Polychaeta</taxon>
        <taxon>Sedentaria</taxon>
        <taxon>Canalipalpata</taxon>
        <taxon>Terebellida</taxon>
        <taxon>Terebelliformia</taxon>
        <taxon>Alvinellidae</taxon>
        <taxon>Paralvinella</taxon>
    </lineage>
</organism>
<comment type="similarity">
    <text evidence="1">Belongs to the NPR2 family.</text>
</comment>
<proteinExistence type="inferred from homology"/>
<dbReference type="GO" id="GO:0010508">
    <property type="term" value="P:positive regulation of autophagy"/>
    <property type="evidence" value="ECO:0007669"/>
    <property type="project" value="TreeGrafter"/>
</dbReference>
<evidence type="ECO:0000313" key="3">
    <source>
        <dbReference type="Proteomes" id="UP001208570"/>
    </source>
</evidence>
<keyword evidence="3" id="KW-1185">Reference proteome</keyword>
<dbReference type="Proteomes" id="UP001208570">
    <property type="component" value="Unassembled WGS sequence"/>
</dbReference>
<dbReference type="GO" id="GO:1904262">
    <property type="term" value="P:negative regulation of TORC1 signaling"/>
    <property type="evidence" value="ECO:0007669"/>
    <property type="project" value="TreeGrafter"/>
</dbReference>
<name>A0AAD9IYE9_9ANNE</name>
<dbReference type="PANTHER" id="PTHR12991:SF10">
    <property type="entry name" value="GATOR COMPLEX PROTEIN NPRL2"/>
    <property type="match status" value="1"/>
</dbReference>
<dbReference type="Pfam" id="PF06218">
    <property type="entry name" value="NPR2"/>
    <property type="match status" value="2"/>
</dbReference>
<evidence type="ECO:0000313" key="2">
    <source>
        <dbReference type="EMBL" id="KAK2142866.1"/>
    </source>
</evidence>
<reference evidence="2" key="1">
    <citation type="journal article" date="2023" name="Mol. Biol. Evol.">
        <title>Third-Generation Sequencing Reveals the Adaptive Role of the Epigenome in Three Deep-Sea Polychaetes.</title>
        <authorList>
            <person name="Perez M."/>
            <person name="Aroh O."/>
            <person name="Sun Y."/>
            <person name="Lan Y."/>
            <person name="Juniper S.K."/>
            <person name="Young C.R."/>
            <person name="Angers B."/>
            <person name="Qian P.Y."/>
        </authorList>
    </citation>
    <scope>NUCLEOTIDE SEQUENCE</scope>
    <source>
        <strain evidence="2">P08H-3</strain>
    </source>
</reference>